<dbReference type="InterPro" id="IPR020617">
    <property type="entry name" value="Thiolase_C"/>
</dbReference>
<dbReference type="SUPFAM" id="SSF53901">
    <property type="entry name" value="Thiolase-like"/>
    <property type="match status" value="2"/>
</dbReference>
<dbReference type="EMBL" id="AP019620">
    <property type="protein sequence ID" value="BBJ40341.1"/>
    <property type="molecule type" value="Genomic_DNA"/>
</dbReference>
<dbReference type="GO" id="GO:0006635">
    <property type="term" value="P:fatty acid beta-oxidation"/>
    <property type="evidence" value="ECO:0007669"/>
    <property type="project" value="TreeGrafter"/>
</dbReference>
<evidence type="ECO:0000313" key="8">
    <source>
        <dbReference type="Proteomes" id="UP000463951"/>
    </source>
</evidence>
<evidence type="ECO:0000259" key="5">
    <source>
        <dbReference type="Pfam" id="PF00108"/>
    </source>
</evidence>
<dbReference type="Pfam" id="PF02803">
    <property type="entry name" value="Thiolase_C"/>
    <property type="match status" value="1"/>
</dbReference>
<name>A0A499USW0_9ACTN</name>
<dbReference type="AlphaFoldDB" id="A0A499USW0"/>
<comment type="similarity">
    <text evidence="1 4">Belongs to the thiolase-like superfamily. Thiolase family.</text>
</comment>
<dbReference type="PROSITE" id="PS00737">
    <property type="entry name" value="THIOLASE_2"/>
    <property type="match status" value="1"/>
</dbReference>
<evidence type="ECO:0000256" key="2">
    <source>
        <dbReference type="ARBA" id="ARBA00022679"/>
    </source>
</evidence>
<feature type="domain" description="Thiolase N-terminal" evidence="5">
    <location>
        <begin position="2"/>
        <end position="44"/>
    </location>
</feature>
<dbReference type="Gene3D" id="3.40.47.10">
    <property type="match status" value="1"/>
</dbReference>
<evidence type="ECO:0000259" key="6">
    <source>
        <dbReference type="Pfam" id="PF02803"/>
    </source>
</evidence>
<evidence type="ECO:0000256" key="3">
    <source>
        <dbReference type="ARBA" id="ARBA00023315"/>
    </source>
</evidence>
<evidence type="ECO:0000256" key="4">
    <source>
        <dbReference type="RuleBase" id="RU003557"/>
    </source>
</evidence>
<dbReference type="Pfam" id="PF00108">
    <property type="entry name" value="Thiolase_N"/>
    <property type="match status" value="1"/>
</dbReference>
<dbReference type="InterPro" id="IPR002155">
    <property type="entry name" value="Thiolase"/>
</dbReference>
<dbReference type="InterPro" id="IPR020613">
    <property type="entry name" value="Thiolase_CS"/>
</dbReference>
<keyword evidence="2 4" id="KW-0808">Transferase</keyword>
<dbReference type="Proteomes" id="UP000463951">
    <property type="component" value="Chromosome"/>
</dbReference>
<gene>
    <name evidence="7" type="ORF">SSPO_030590</name>
</gene>
<evidence type="ECO:0008006" key="9">
    <source>
        <dbReference type="Google" id="ProtNLM"/>
    </source>
</evidence>
<dbReference type="InterPro" id="IPR020616">
    <property type="entry name" value="Thiolase_N"/>
</dbReference>
<dbReference type="PANTHER" id="PTHR43853">
    <property type="entry name" value="3-KETOACYL-COA THIOLASE, PEROXISOMAL"/>
    <property type="match status" value="1"/>
</dbReference>
<accession>A0A499USW0</accession>
<organism evidence="7 8">
    <name type="scientific">Streptomyces antimycoticus</name>
    <dbReference type="NCBI Taxonomy" id="68175"/>
    <lineage>
        <taxon>Bacteria</taxon>
        <taxon>Bacillati</taxon>
        <taxon>Actinomycetota</taxon>
        <taxon>Actinomycetes</taxon>
        <taxon>Kitasatosporales</taxon>
        <taxon>Streptomycetaceae</taxon>
        <taxon>Streptomyces</taxon>
        <taxon>Streptomyces violaceusniger group</taxon>
    </lineage>
</organism>
<proteinExistence type="inferred from homology"/>
<reference evidence="7 8" key="1">
    <citation type="journal article" date="2020" name="Int. J. Syst. Evol. Microbiol.">
        <title>Reclassification of Streptomyces castelarensis and Streptomyces sporoclivatus as later heterotypic synonyms of Streptomyces antimycoticus.</title>
        <authorList>
            <person name="Komaki H."/>
            <person name="Tamura T."/>
        </authorList>
    </citation>
    <scope>NUCLEOTIDE SEQUENCE [LARGE SCALE GENOMIC DNA]</scope>
    <source>
        <strain evidence="7 8">NBRC 100767</strain>
    </source>
</reference>
<evidence type="ECO:0000313" key="7">
    <source>
        <dbReference type="EMBL" id="BBJ40341.1"/>
    </source>
</evidence>
<evidence type="ECO:0000256" key="1">
    <source>
        <dbReference type="ARBA" id="ARBA00010982"/>
    </source>
</evidence>
<dbReference type="CDD" id="cd00751">
    <property type="entry name" value="thiolase"/>
    <property type="match status" value="1"/>
</dbReference>
<feature type="domain" description="Thiolase C-terminal" evidence="6">
    <location>
        <begin position="54"/>
        <end position="175"/>
    </location>
</feature>
<protein>
    <recommendedName>
        <fullName evidence="9">Thiolase C-terminal domain-containing protein</fullName>
    </recommendedName>
</protein>
<dbReference type="GO" id="GO:0010124">
    <property type="term" value="P:phenylacetate catabolic process"/>
    <property type="evidence" value="ECO:0007669"/>
    <property type="project" value="TreeGrafter"/>
</dbReference>
<dbReference type="InterPro" id="IPR016039">
    <property type="entry name" value="Thiolase-like"/>
</dbReference>
<keyword evidence="3 4" id="KW-0012">Acyltransferase</keyword>
<dbReference type="GO" id="GO:0003988">
    <property type="term" value="F:acetyl-CoA C-acyltransferase activity"/>
    <property type="evidence" value="ECO:0007669"/>
    <property type="project" value="TreeGrafter"/>
</dbReference>
<dbReference type="PANTHER" id="PTHR43853:SF2">
    <property type="entry name" value="3-OXOADIPYL-COA_3-OXO-5,6-DEHYDROSUBERYL-COA THIOLASE"/>
    <property type="match status" value="1"/>
</dbReference>
<sequence>MRPGTTLEGLASLKTPFRPHGRITAGNSAGLNDGATASLVASEDFARELGLPVRMRLVSFAFAGVEPEVMGYGPVPATKKALAKAGLSIEDIGLFEINEAFAVQVLSFLDHYGIADDDERVNQYGGAIAFGHPLASSGVRLMTQLARQFEEQPEVRYGITTMCIGFGMGGTVIWENPHFEGNK</sequence>
<dbReference type="GO" id="GO:0005737">
    <property type="term" value="C:cytoplasm"/>
    <property type="evidence" value="ECO:0007669"/>
    <property type="project" value="UniProtKB-ARBA"/>
</dbReference>
<dbReference type="InterPro" id="IPR050215">
    <property type="entry name" value="Thiolase-like_sf_Thiolase"/>
</dbReference>